<dbReference type="Proteomes" id="UP000240904">
    <property type="component" value="Unassembled WGS sequence"/>
</dbReference>
<evidence type="ECO:0000256" key="2">
    <source>
        <dbReference type="ARBA" id="ARBA00023136"/>
    </source>
</evidence>
<feature type="domain" description="OmpA-like" evidence="5">
    <location>
        <begin position="145"/>
        <end position="262"/>
    </location>
</feature>
<keyword evidence="7" id="KW-1185">Reference proteome</keyword>
<dbReference type="PROSITE" id="PS51257">
    <property type="entry name" value="PROKAR_LIPOPROTEIN"/>
    <property type="match status" value="1"/>
</dbReference>
<dbReference type="InterPro" id="IPR006664">
    <property type="entry name" value="OMP_bac"/>
</dbReference>
<dbReference type="CDD" id="cd07185">
    <property type="entry name" value="OmpA_C-like"/>
    <property type="match status" value="1"/>
</dbReference>
<evidence type="ECO:0000259" key="5">
    <source>
        <dbReference type="PROSITE" id="PS51123"/>
    </source>
</evidence>
<reference evidence="6 7" key="1">
    <citation type="submission" date="2018-03" db="EMBL/GenBank/DDBJ databases">
        <title>Whole genome sequencing of Histamine producing bacteria.</title>
        <authorList>
            <person name="Butler K."/>
        </authorList>
    </citation>
    <scope>NUCLEOTIDE SEQUENCE [LARGE SCALE GENOMIC DNA]</scope>
    <source>
        <strain evidence="6 7">DSM 16190</strain>
    </source>
</reference>
<evidence type="ECO:0000256" key="1">
    <source>
        <dbReference type="ARBA" id="ARBA00004442"/>
    </source>
</evidence>
<dbReference type="OrthoDB" id="5587802at2"/>
<dbReference type="Gene3D" id="3.30.1330.60">
    <property type="entry name" value="OmpA-like domain"/>
    <property type="match status" value="1"/>
</dbReference>
<dbReference type="InterPro" id="IPR050330">
    <property type="entry name" value="Bact_OuterMem_StrucFunc"/>
</dbReference>
<dbReference type="GO" id="GO:0009279">
    <property type="term" value="C:cell outer membrane"/>
    <property type="evidence" value="ECO:0007669"/>
    <property type="project" value="UniProtKB-SubCell"/>
</dbReference>
<dbReference type="InterPro" id="IPR006665">
    <property type="entry name" value="OmpA-like"/>
</dbReference>
<gene>
    <name evidence="6" type="ORF">C9I89_08440</name>
</gene>
<evidence type="ECO:0000313" key="7">
    <source>
        <dbReference type="Proteomes" id="UP000240904"/>
    </source>
</evidence>
<dbReference type="InterPro" id="IPR036737">
    <property type="entry name" value="OmpA-like_sf"/>
</dbReference>
<dbReference type="Pfam" id="PF00691">
    <property type="entry name" value="OmpA"/>
    <property type="match status" value="1"/>
</dbReference>
<dbReference type="EMBL" id="PYMC01000004">
    <property type="protein sequence ID" value="PSW05749.1"/>
    <property type="molecule type" value="Genomic_DNA"/>
</dbReference>
<organism evidence="6 7">
    <name type="scientific">Photobacterium lipolyticum</name>
    <dbReference type="NCBI Taxonomy" id="266810"/>
    <lineage>
        <taxon>Bacteria</taxon>
        <taxon>Pseudomonadati</taxon>
        <taxon>Pseudomonadota</taxon>
        <taxon>Gammaproteobacteria</taxon>
        <taxon>Vibrionales</taxon>
        <taxon>Vibrionaceae</taxon>
        <taxon>Photobacterium</taxon>
    </lineage>
</organism>
<accession>A0A2T3N0F6</accession>
<keyword evidence="3" id="KW-0998">Cell outer membrane</keyword>
<protein>
    <submittedName>
        <fullName evidence="6">OmpA family protein</fullName>
    </submittedName>
</protein>
<name>A0A2T3N0F6_9GAMM</name>
<sequence length="273" mass="29958">MRGIKVICLTGLLLWLTGCSSSFPIGGYGGFAEHHYQSISPVEPGEPLTPEHGLRFDFELTRQLLKLLVVDGAELCFPATVAQAREREQRIGRELAGGLEFDAANDILIQRNQLNRLERQLSAALSSQTCRLEQDHVDLNPVPVATEIERLLNADNQFASGSSELNPKYIGRLAQAVVLLNQFPHYSLQVIGHTDQVGDESDNHQLSMLRAQQVSRYLQIFGMDKSKIEVSALGETAPLAGGMSAQNRLVNRRVSIALVESIGTHPAATVTHK</sequence>
<comment type="subcellular location">
    <subcellularLocation>
        <location evidence="1">Cell outer membrane</location>
    </subcellularLocation>
</comment>
<dbReference type="PRINTS" id="PR01021">
    <property type="entry name" value="OMPADOMAIN"/>
</dbReference>
<keyword evidence="2 4" id="KW-0472">Membrane</keyword>
<dbReference type="PROSITE" id="PS51123">
    <property type="entry name" value="OMPA_2"/>
    <property type="match status" value="1"/>
</dbReference>
<comment type="caution">
    <text evidence="6">The sequence shown here is derived from an EMBL/GenBank/DDBJ whole genome shotgun (WGS) entry which is preliminary data.</text>
</comment>
<evidence type="ECO:0000256" key="4">
    <source>
        <dbReference type="PROSITE-ProRule" id="PRU00473"/>
    </source>
</evidence>
<proteinExistence type="predicted"/>
<evidence type="ECO:0000313" key="6">
    <source>
        <dbReference type="EMBL" id="PSW05749.1"/>
    </source>
</evidence>
<dbReference type="SUPFAM" id="SSF103088">
    <property type="entry name" value="OmpA-like"/>
    <property type="match status" value="1"/>
</dbReference>
<dbReference type="PANTHER" id="PTHR30329">
    <property type="entry name" value="STATOR ELEMENT OF FLAGELLAR MOTOR COMPLEX"/>
    <property type="match status" value="1"/>
</dbReference>
<evidence type="ECO:0000256" key="3">
    <source>
        <dbReference type="ARBA" id="ARBA00023237"/>
    </source>
</evidence>
<dbReference type="AlphaFoldDB" id="A0A2T3N0F6"/>
<dbReference type="PANTHER" id="PTHR30329:SF21">
    <property type="entry name" value="LIPOPROTEIN YIAD-RELATED"/>
    <property type="match status" value="1"/>
</dbReference>